<feature type="compositionally biased region" description="Polar residues" evidence="9">
    <location>
        <begin position="952"/>
        <end position="986"/>
    </location>
</feature>
<proteinExistence type="inferred from homology"/>
<feature type="compositionally biased region" description="Low complexity" evidence="9">
    <location>
        <begin position="804"/>
        <end position="822"/>
    </location>
</feature>
<reference evidence="10 11" key="1">
    <citation type="submission" date="2019-06" db="EMBL/GenBank/DDBJ databases">
        <title>Wine fermentation using esterase from Monascus purpureus.</title>
        <authorList>
            <person name="Geng C."/>
            <person name="Zhang Y."/>
        </authorList>
    </citation>
    <scope>NUCLEOTIDE SEQUENCE [LARGE SCALE GENOMIC DNA]</scope>
    <source>
        <strain evidence="10">HQ1</strain>
    </source>
</reference>
<feature type="compositionally biased region" description="Polar residues" evidence="9">
    <location>
        <begin position="826"/>
        <end position="837"/>
    </location>
</feature>
<feature type="compositionally biased region" description="Basic and acidic residues" evidence="9">
    <location>
        <begin position="1209"/>
        <end position="1222"/>
    </location>
</feature>
<evidence type="ECO:0000256" key="3">
    <source>
        <dbReference type="ARBA" id="ARBA00007112"/>
    </source>
</evidence>
<evidence type="ECO:0000256" key="9">
    <source>
        <dbReference type="SAM" id="MobiDB-lite"/>
    </source>
</evidence>
<feature type="compositionally biased region" description="Basic and acidic residues" evidence="9">
    <location>
        <begin position="118"/>
        <end position="132"/>
    </location>
</feature>
<dbReference type="InterPro" id="IPR051195">
    <property type="entry name" value="Fungal_stress_NST1"/>
</dbReference>
<feature type="compositionally biased region" description="Polar residues" evidence="9">
    <location>
        <begin position="320"/>
        <end position="333"/>
    </location>
</feature>
<evidence type="ECO:0000256" key="8">
    <source>
        <dbReference type="RuleBase" id="RU049441"/>
    </source>
</evidence>
<feature type="compositionally biased region" description="Low complexity" evidence="9">
    <location>
        <begin position="842"/>
        <end position="852"/>
    </location>
</feature>
<feature type="compositionally biased region" description="Acidic residues" evidence="9">
    <location>
        <begin position="357"/>
        <end position="372"/>
    </location>
</feature>
<keyword evidence="6 8" id="KW-0346">Stress response</keyword>
<feature type="compositionally biased region" description="Basic and acidic residues" evidence="9">
    <location>
        <begin position="140"/>
        <end position="149"/>
    </location>
</feature>
<feature type="region of interest" description="Disordered" evidence="9">
    <location>
        <begin position="578"/>
        <end position="1022"/>
    </location>
</feature>
<feature type="compositionally biased region" description="Basic and acidic residues" evidence="9">
    <location>
        <begin position="578"/>
        <end position="595"/>
    </location>
</feature>
<evidence type="ECO:0000256" key="2">
    <source>
        <dbReference type="ARBA" id="ARBA00004496"/>
    </source>
</evidence>
<evidence type="ECO:0000256" key="5">
    <source>
        <dbReference type="ARBA" id="ARBA00022490"/>
    </source>
</evidence>
<keyword evidence="7 8" id="KW-0175">Coiled coil</keyword>
<feature type="compositionally biased region" description="Acidic residues" evidence="9">
    <location>
        <begin position="474"/>
        <end position="505"/>
    </location>
</feature>
<feature type="compositionally biased region" description="Polar residues" evidence="9">
    <location>
        <begin position="1000"/>
        <end position="1017"/>
    </location>
</feature>
<feature type="compositionally biased region" description="Low complexity" evidence="9">
    <location>
        <begin position="1236"/>
        <end position="1252"/>
    </location>
</feature>
<feature type="region of interest" description="Disordered" evidence="9">
    <location>
        <begin position="1043"/>
        <end position="1070"/>
    </location>
</feature>
<evidence type="ECO:0000256" key="6">
    <source>
        <dbReference type="ARBA" id="ARBA00023016"/>
    </source>
</evidence>
<keyword evidence="5 8" id="KW-0963">Cytoplasm</keyword>
<protein>
    <recommendedName>
        <fullName evidence="4 8">Stress response protein NST1</fullName>
    </recommendedName>
</protein>
<evidence type="ECO:0000313" key="10">
    <source>
        <dbReference type="EMBL" id="TQB68587.1"/>
    </source>
</evidence>
<dbReference type="InterPro" id="IPR025279">
    <property type="entry name" value="NST1"/>
</dbReference>
<dbReference type="EMBL" id="VIFY01000205">
    <property type="protein sequence ID" value="TQB68587.1"/>
    <property type="molecule type" value="Genomic_DNA"/>
</dbReference>
<feature type="region of interest" description="Disordered" evidence="9">
    <location>
        <begin position="1"/>
        <end position="201"/>
    </location>
</feature>
<feature type="compositionally biased region" description="Basic residues" evidence="9">
    <location>
        <begin position="73"/>
        <end position="83"/>
    </location>
</feature>
<dbReference type="GO" id="GO:0005737">
    <property type="term" value="C:cytoplasm"/>
    <property type="evidence" value="ECO:0007669"/>
    <property type="project" value="UniProtKB-SubCell"/>
</dbReference>
<evidence type="ECO:0000256" key="4">
    <source>
        <dbReference type="ARBA" id="ARBA00020733"/>
    </source>
</evidence>
<sequence length="1272" mass="140696">MPARPGQQAMPSRNRSPLSPAKASTPTKAPPQPSKSTAKSTTSDDASTTAVAPLANGLSGNRQSAENMPVSVNRKKQKRRQKQAARLAAEEHVRNGYTSTNIAQGNGHIASGDVLEAEDTRSYDGRDFSAKGDEDDEQDHDTLDARYDLQEPTGNSERNGHPPSVAYSKSKKTKGKKGRSDPQALLDRTSISTASVSMPQPLSSRLASQVVRLPTRKLTKGRSIWNTTTQEERENIKTFWLELGEDERRQLVKVEKDAVLKKMKEQQKHSCSCTVCGRKRTAIEEELEVLYDAYYEELEQYANNNQGAPDKTSPVPPLLTRQSPRQSSQQLHNHGQIHPSRGRIRELPEGSDGLNGEYDEDDNGDGSFVSEDDLQDDATRAARADFFAFGNSLTVKGRARFHLEPFLPALADLSSFFADGILTVADDLLKNDGKHFIDMMEQLAERRMQREEDTQYGMAAAHQSLHGHNHGPLDDDEDYDDEEEEEEDEEEEEYDSQEEDDYEEDEMVSFDDFRGVLSSFDYADSNQDAMTEEQRMEEGRRMFQIFAARMFEQRVLTAYREKVALQRQQKLIEELMEEQTRNEQRTAKKARDAQKKKDKKRLQKQAREEERARREAEKAAEEAALRAEQEKKLEEQRRKREEQRKKKESEKRAQEEERARKEAEKQRRLREERERHVEAERKQRELKEQEKRRREESKRKEKEEREAREKELREKKAKEERERKAREEQARLEKTEQEREKREAHPATQQAQRKRTSQSGPVPIPSSLQHPPHSPHFQVATPVVPKAATPVRPRQPSQHGSHTSSPRSQPASAAQSQLSISPRSVPLSQTSGTSSIASMKGPVQQPVLHHPQPSAPLSPLGDPGRAPPPGFPALSGLPSHPPGISGMAPRPPIGHELPMYPPHSGPMAGQFRGFPPPNGIPIPPGINGARPIPPGWGYPLEPGHGLPFHGQQPLTSTFGLPQTGISQAHSRQASNSFERSPLDTQPQPLPVSRPSPIKRPSSTAQQDQQRENGSTTGEDVDDLSAHLGSSALLDDNAVPYTSNLSQSLPGASAPGPLPGPTRASISIGTSPFFPDPLASKHGNFPVGPGVGGTWGTQIPFGPSAFPGAPTWGTVSGNGWSNNAFSAGSHHRAHASRPVTIRLLVIQACKQLNALGPGKDTGGFHDVNLVLRQVEQLRPANEQPITLDEMLDICDTEGNPQNGGGSFLIKDSEGHGKSVKFEPDNNSSVPGHRASIVPGEIGSPVPSSSVPVLGGIGNPSSSVLRQFSSPTSF</sequence>
<evidence type="ECO:0000313" key="11">
    <source>
        <dbReference type="Proteomes" id="UP000319663"/>
    </source>
</evidence>
<dbReference type="PANTHER" id="PTHR31780">
    <property type="entry name" value="STRESS RESPONSE PROTEIN NST1-RELATED"/>
    <property type="match status" value="1"/>
</dbReference>
<comment type="caution">
    <text evidence="10">The sequence shown here is derived from an EMBL/GenBank/DDBJ whole genome shotgun (WGS) entry which is preliminary data.</text>
</comment>
<feature type="compositionally biased region" description="Basic and acidic residues" evidence="9">
    <location>
        <begin position="605"/>
        <end position="745"/>
    </location>
</feature>
<feature type="compositionally biased region" description="Low complexity" evidence="9">
    <location>
        <begin position="34"/>
        <end position="50"/>
    </location>
</feature>
<dbReference type="PANTHER" id="PTHR31780:SF10">
    <property type="entry name" value="LD36051P"/>
    <property type="match status" value="1"/>
</dbReference>
<feature type="region of interest" description="Disordered" evidence="9">
    <location>
        <begin position="304"/>
        <end position="372"/>
    </location>
</feature>
<feature type="compositionally biased region" description="Polar residues" evidence="9">
    <location>
        <begin position="1257"/>
        <end position="1272"/>
    </location>
</feature>
<gene>
    <name evidence="10" type="primary">NST1</name>
    <name evidence="10" type="ORF">MPDQ_003209</name>
</gene>
<feature type="compositionally biased region" description="Polar residues" evidence="9">
    <location>
        <begin position="189"/>
        <end position="201"/>
    </location>
</feature>
<feature type="compositionally biased region" description="Pro residues" evidence="9">
    <location>
        <begin position="914"/>
        <end position="924"/>
    </location>
</feature>
<evidence type="ECO:0000256" key="1">
    <source>
        <dbReference type="ARBA" id="ARBA00002545"/>
    </source>
</evidence>
<dbReference type="STRING" id="5098.A0A507QNL0"/>
<keyword evidence="11" id="KW-1185">Reference proteome</keyword>
<comment type="similarity">
    <text evidence="3 8">Belongs to the NST1 family.</text>
</comment>
<evidence type="ECO:0000256" key="7">
    <source>
        <dbReference type="ARBA" id="ARBA00023054"/>
    </source>
</evidence>
<name>A0A507QNL0_MONPU</name>
<comment type="subcellular location">
    <subcellularLocation>
        <location evidence="2 8">Cytoplasm</location>
    </subcellularLocation>
</comment>
<feature type="region of interest" description="Disordered" evidence="9">
    <location>
        <begin position="463"/>
        <end position="505"/>
    </location>
</feature>
<dbReference type="AlphaFoldDB" id="A0A507QNL0"/>
<organism evidence="10 11">
    <name type="scientific">Monascus purpureus</name>
    <name type="common">Red mold</name>
    <name type="synonym">Monascus anka</name>
    <dbReference type="NCBI Taxonomy" id="5098"/>
    <lineage>
        <taxon>Eukaryota</taxon>
        <taxon>Fungi</taxon>
        <taxon>Dikarya</taxon>
        <taxon>Ascomycota</taxon>
        <taxon>Pezizomycotina</taxon>
        <taxon>Eurotiomycetes</taxon>
        <taxon>Eurotiomycetidae</taxon>
        <taxon>Eurotiales</taxon>
        <taxon>Aspergillaceae</taxon>
        <taxon>Monascus</taxon>
    </lineage>
</organism>
<accession>A0A507QNL0</accession>
<comment type="function">
    <text evidence="1 8">May act as a negative regulator of salt tolerance.</text>
</comment>
<dbReference type="Proteomes" id="UP000319663">
    <property type="component" value="Unassembled WGS sequence"/>
</dbReference>
<feature type="region of interest" description="Disordered" evidence="9">
    <location>
        <begin position="1201"/>
        <end position="1272"/>
    </location>
</feature>
<dbReference type="Pfam" id="PF13945">
    <property type="entry name" value="NST1"/>
    <property type="match status" value="1"/>
</dbReference>